<comment type="caution">
    <text evidence="6">The sequence shown here is derived from an EMBL/GenBank/DDBJ whole genome shotgun (WGS) entry which is preliminary data.</text>
</comment>
<dbReference type="AlphaFoldDB" id="A0A1F6XLX8"/>
<dbReference type="PRINTS" id="PR00034">
    <property type="entry name" value="HTHCRP"/>
</dbReference>
<dbReference type="InterPro" id="IPR012318">
    <property type="entry name" value="HTH_CRP"/>
</dbReference>
<dbReference type="CDD" id="cd00038">
    <property type="entry name" value="CAP_ED"/>
    <property type="match status" value="1"/>
</dbReference>
<dbReference type="GO" id="GO:0003677">
    <property type="term" value="F:DNA binding"/>
    <property type="evidence" value="ECO:0007669"/>
    <property type="project" value="UniProtKB-KW"/>
</dbReference>
<evidence type="ECO:0000259" key="5">
    <source>
        <dbReference type="PROSITE" id="PS51063"/>
    </source>
</evidence>
<dbReference type="InterPro" id="IPR000595">
    <property type="entry name" value="cNMP-bd_dom"/>
</dbReference>
<evidence type="ECO:0000313" key="6">
    <source>
        <dbReference type="EMBL" id="OGI95103.1"/>
    </source>
</evidence>
<gene>
    <name evidence="6" type="ORF">A2917_01810</name>
</gene>
<dbReference type="PROSITE" id="PS51063">
    <property type="entry name" value="HTH_CRP_2"/>
    <property type="match status" value="1"/>
</dbReference>
<dbReference type="InterPro" id="IPR014710">
    <property type="entry name" value="RmlC-like_jellyroll"/>
</dbReference>
<accession>A0A1F6XLX8</accession>
<protein>
    <recommendedName>
        <fullName evidence="8">HTH crp-type domain-containing protein</fullName>
    </recommendedName>
</protein>
<dbReference type="STRING" id="1801780.A2917_01810"/>
<dbReference type="SUPFAM" id="SSF51206">
    <property type="entry name" value="cAMP-binding domain-like"/>
    <property type="match status" value="1"/>
</dbReference>
<evidence type="ECO:0008006" key="8">
    <source>
        <dbReference type="Google" id="ProtNLM"/>
    </source>
</evidence>
<name>A0A1F6XLX8_9BACT</name>
<dbReference type="SMART" id="SM00419">
    <property type="entry name" value="HTH_CRP"/>
    <property type="match status" value="1"/>
</dbReference>
<evidence type="ECO:0000259" key="4">
    <source>
        <dbReference type="PROSITE" id="PS50042"/>
    </source>
</evidence>
<dbReference type="InterPro" id="IPR018490">
    <property type="entry name" value="cNMP-bd_dom_sf"/>
</dbReference>
<reference evidence="6 7" key="1">
    <citation type="journal article" date="2016" name="Nat. Commun.">
        <title>Thousands of microbial genomes shed light on interconnected biogeochemical processes in an aquifer system.</title>
        <authorList>
            <person name="Anantharaman K."/>
            <person name="Brown C.T."/>
            <person name="Hug L.A."/>
            <person name="Sharon I."/>
            <person name="Castelle C.J."/>
            <person name="Probst A.J."/>
            <person name="Thomas B.C."/>
            <person name="Singh A."/>
            <person name="Wilkins M.J."/>
            <person name="Karaoz U."/>
            <person name="Brodie E.L."/>
            <person name="Williams K.H."/>
            <person name="Hubbard S.S."/>
            <person name="Banfield J.F."/>
        </authorList>
    </citation>
    <scope>NUCLEOTIDE SEQUENCE [LARGE SCALE GENOMIC DNA]</scope>
</reference>
<dbReference type="GO" id="GO:0006355">
    <property type="term" value="P:regulation of DNA-templated transcription"/>
    <property type="evidence" value="ECO:0007669"/>
    <property type="project" value="InterPro"/>
</dbReference>
<evidence type="ECO:0000256" key="3">
    <source>
        <dbReference type="ARBA" id="ARBA00023163"/>
    </source>
</evidence>
<keyword evidence="3" id="KW-0804">Transcription</keyword>
<dbReference type="EMBL" id="MFVE01000007">
    <property type="protein sequence ID" value="OGI95103.1"/>
    <property type="molecule type" value="Genomic_DNA"/>
</dbReference>
<keyword evidence="2" id="KW-0238">DNA-binding</keyword>
<dbReference type="Proteomes" id="UP000178104">
    <property type="component" value="Unassembled WGS sequence"/>
</dbReference>
<dbReference type="Gene3D" id="2.60.120.10">
    <property type="entry name" value="Jelly Rolls"/>
    <property type="match status" value="1"/>
</dbReference>
<proteinExistence type="predicted"/>
<evidence type="ECO:0000256" key="1">
    <source>
        <dbReference type="ARBA" id="ARBA00023015"/>
    </source>
</evidence>
<evidence type="ECO:0000256" key="2">
    <source>
        <dbReference type="ARBA" id="ARBA00023125"/>
    </source>
</evidence>
<dbReference type="Pfam" id="PF00027">
    <property type="entry name" value="cNMP_binding"/>
    <property type="match status" value="1"/>
</dbReference>
<dbReference type="InterPro" id="IPR036388">
    <property type="entry name" value="WH-like_DNA-bd_sf"/>
</dbReference>
<dbReference type="InterPro" id="IPR036390">
    <property type="entry name" value="WH_DNA-bd_sf"/>
</dbReference>
<keyword evidence="1" id="KW-0805">Transcription regulation</keyword>
<feature type="domain" description="Cyclic nucleotide-binding" evidence="4">
    <location>
        <begin position="1"/>
        <end position="91"/>
    </location>
</feature>
<organism evidence="6 7">
    <name type="scientific">Candidatus Nomurabacteria bacterium RIFCSPLOWO2_01_FULL_42_17</name>
    <dbReference type="NCBI Taxonomy" id="1801780"/>
    <lineage>
        <taxon>Bacteria</taxon>
        <taxon>Candidatus Nomuraibacteriota</taxon>
    </lineage>
</organism>
<sequence>MTEAVTQKIEDFFAQYRLRKYTKGQVLILNGDEASYIYHLVNGTAKQYDVTYRGDEIILNIYKPPAFFPMSLAINKTPNPYIYEAETNIEIRQAPADEVIAFIKANPDVMFDLLSRVYRGVDGVLGRVVQLMGGGARSRLIYELIIEAKRFGKIQDGKSCLLDINEKDLGARAGLSRETVSREIHKLKTEGIIDIHSKGILIKHLDELENKITREGAL</sequence>
<dbReference type="Pfam" id="PF13545">
    <property type="entry name" value="HTH_Crp_2"/>
    <property type="match status" value="1"/>
</dbReference>
<dbReference type="SMART" id="SM00100">
    <property type="entry name" value="cNMP"/>
    <property type="match status" value="1"/>
</dbReference>
<dbReference type="PROSITE" id="PS50042">
    <property type="entry name" value="CNMP_BINDING_3"/>
    <property type="match status" value="1"/>
</dbReference>
<dbReference type="SUPFAM" id="SSF46785">
    <property type="entry name" value="Winged helix' DNA-binding domain"/>
    <property type="match status" value="1"/>
</dbReference>
<dbReference type="Gene3D" id="1.10.10.10">
    <property type="entry name" value="Winged helix-like DNA-binding domain superfamily/Winged helix DNA-binding domain"/>
    <property type="match status" value="1"/>
</dbReference>
<feature type="domain" description="HTH crp-type" evidence="5">
    <location>
        <begin position="134"/>
        <end position="206"/>
    </location>
</feature>
<evidence type="ECO:0000313" key="7">
    <source>
        <dbReference type="Proteomes" id="UP000178104"/>
    </source>
</evidence>